<reference evidence="2 3" key="1">
    <citation type="submission" date="2017-08" db="EMBL/GenBank/DDBJ databases">
        <title>Complete Genome Sequence of Streptomyces formicae KY5, the formicamycin producer.</title>
        <authorList>
            <person name="Holmes N.A."/>
            <person name="Devine R."/>
            <person name="Qin Z."/>
            <person name="Seipke R.F."/>
            <person name="Wilkinson B."/>
            <person name="Hutchings M.I."/>
        </authorList>
    </citation>
    <scope>NUCLEOTIDE SEQUENCE [LARGE SCALE GENOMIC DNA]</scope>
    <source>
        <strain evidence="2 3">KY5</strain>
    </source>
</reference>
<evidence type="ECO:0000256" key="1">
    <source>
        <dbReference type="SAM" id="MobiDB-lite"/>
    </source>
</evidence>
<dbReference type="SUPFAM" id="SSF51735">
    <property type="entry name" value="NAD(P)-binding Rossmann-fold domains"/>
    <property type="match status" value="1"/>
</dbReference>
<dbReference type="RefSeq" id="WP_234363040.1">
    <property type="nucleotide sequence ID" value="NZ_CP022685.1"/>
</dbReference>
<proteinExistence type="predicted"/>
<dbReference type="EMBL" id="CP022685">
    <property type="protein sequence ID" value="ATL32292.1"/>
    <property type="molecule type" value="Genomic_DNA"/>
</dbReference>
<protein>
    <submittedName>
        <fullName evidence="2">Saccharopine dehydrogenase</fullName>
    </submittedName>
</protein>
<organism evidence="2 3">
    <name type="scientific">Streptomyces formicae</name>
    <dbReference type="NCBI Taxonomy" id="1616117"/>
    <lineage>
        <taxon>Bacteria</taxon>
        <taxon>Bacillati</taxon>
        <taxon>Actinomycetota</taxon>
        <taxon>Actinomycetes</taxon>
        <taxon>Kitasatosporales</taxon>
        <taxon>Streptomycetaceae</taxon>
        <taxon>Streptomyces</taxon>
    </lineage>
</organism>
<evidence type="ECO:0000313" key="3">
    <source>
        <dbReference type="Proteomes" id="UP000221011"/>
    </source>
</evidence>
<evidence type="ECO:0000313" key="2">
    <source>
        <dbReference type="EMBL" id="ATL32292.1"/>
    </source>
</evidence>
<dbReference type="Proteomes" id="UP000221011">
    <property type="component" value="Chromosome"/>
</dbReference>
<name>A0A291QL42_9ACTN</name>
<dbReference type="InterPro" id="IPR036291">
    <property type="entry name" value="NAD(P)-bd_dom_sf"/>
</dbReference>
<keyword evidence="3" id="KW-1185">Reference proteome</keyword>
<accession>A0A291QL42</accession>
<sequence>MVEQAKPVLILGGSGQAGSGTAALLRQWHPELPLTIAGRDIDRTQRVADELGVASAVTVDLRRGDLGLPAEHGYSAVVAALWDDRLNGLRYAQDHGLPYLSISSGLVEIAPEVIAGAQRASASSILVASHFCAGTVVLAALRMARDFHRVDTIRIGAVLDELDTGGPAGAADLERWATATTAGTVRRDGVFTWANGPEAQADVPRTDGVVVPGQSIAILDVPSLALATGAPNVRFDMAVGESEARRRGDSPSSEIRIDLEGVDPAGAPLSTSRYLVHPAGQRPLTALGIALGVERQLGLRGEAASPGIHTPESLLDPAYAAERMVEIGASFVAATPDSGATSSPGPLSAPEEDPNRTRRVGALAPRSRRGTP</sequence>
<dbReference type="AlphaFoldDB" id="A0A291QL42"/>
<gene>
    <name evidence="2" type="ORF">KY5_7274</name>
</gene>
<dbReference type="Gene3D" id="3.40.50.720">
    <property type="entry name" value="NAD(P)-binding Rossmann-like Domain"/>
    <property type="match status" value="1"/>
</dbReference>
<feature type="region of interest" description="Disordered" evidence="1">
    <location>
        <begin position="332"/>
        <end position="372"/>
    </location>
</feature>
<dbReference type="KEGG" id="sfk:KY5_7274"/>